<dbReference type="InterPro" id="IPR013785">
    <property type="entry name" value="Aldolase_TIM"/>
</dbReference>
<dbReference type="OrthoDB" id="9813659at2"/>
<sequence length="260" mass="28351">MRPKAAKPVVVRGKKLGGDKPLICFPLVGKTPEAALEEAKKAIAGSPDVIELRVDAWNFITDKQTSMKVLGEIRKLTDIPLLLTCRSHLEGGFQEVSAESRNALYKGAIEEILVDLVDIELISGYEEIKNLKQIASPRGVYVVVSFHDFKKTPPKEVIFATIAKEIAFGGDVAKVAVMPQSMEDVLALMSATLMARREFPDIPLITMSMGSLGSITRIAGWLFGSDLTFAVGVASSAPGQIPADELREVYKLLYSLYLNE</sequence>
<comment type="pathway">
    <text evidence="4">Metabolic intermediate biosynthesis; chorismate biosynthesis; chorismate from D-erythrose 4-phosphate and phosphoenolpyruvate: step 3/7.</text>
</comment>
<evidence type="ECO:0000256" key="1">
    <source>
        <dbReference type="ARBA" id="ARBA00001864"/>
    </source>
</evidence>
<evidence type="ECO:0000256" key="2">
    <source>
        <dbReference type="ARBA" id="ARBA00023239"/>
    </source>
</evidence>
<evidence type="ECO:0000256" key="3">
    <source>
        <dbReference type="ARBA" id="ARBA00023270"/>
    </source>
</evidence>
<comment type="subunit">
    <text evidence="4">Homodimer.</text>
</comment>
<comment type="similarity">
    <text evidence="4">Belongs to the type-I 3-dehydroquinase family.</text>
</comment>
<evidence type="ECO:0000256" key="4">
    <source>
        <dbReference type="HAMAP-Rule" id="MF_00214"/>
    </source>
</evidence>
<dbReference type="PANTHER" id="PTHR43699">
    <property type="entry name" value="3-DEHYDROQUINATE DEHYDRATASE"/>
    <property type="match status" value="1"/>
</dbReference>
<dbReference type="GO" id="GO:0046279">
    <property type="term" value="P:3,4-dihydroxybenzoate biosynthetic process"/>
    <property type="evidence" value="ECO:0007669"/>
    <property type="project" value="TreeGrafter"/>
</dbReference>
<dbReference type="Gene3D" id="3.20.20.70">
    <property type="entry name" value="Aldolase class I"/>
    <property type="match status" value="1"/>
</dbReference>
<feature type="binding site" evidence="4">
    <location>
        <position position="240"/>
    </location>
    <ligand>
        <name>3-dehydroquinate</name>
        <dbReference type="ChEBI" id="CHEBI:32364"/>
    </ligand>
</feature>
<dbReference type="GO" id="GO:0003855">
    <property type="term" value="F:3-dehydroquinate dehydratase activity"/>
    <property type="evidence" value="ECO:0007669"/>
    <property type="project" value="UniProtKB-UniRule"/>
</dbReference>
<comment type="function">
    <text evidence="4">Involved in the third step of the chorismate pathway, which leads to the biosynthesis of aromatic amino acids. Catalyzes the cis-dehydration of 3-dehydroquinate (DHQ) and introduces the first double bond of the aromatic ring to yield 3-dehydroshikimate.</text>
</comment>
<feature type="active site" description="Proton donor/acceptor" evidence="4">
    <location>
        <position position="147"/>
    </location>
</feature>
<comment type="catalytic activity">
    <reaction evidence="1 4">
        <text>3-dehydroquinate = 3-dehydroshikimate + H2O</text>
        <dbReference type="Rhea" id="RHEA:21096"/>
        <dbReference type="ChEBI" id="CHEBI:15377"/>
        <dbReference type="ChEBI" id="CHEBI:16630"/>
        <dbReference type="ChEBI" id="CHEBI:32364"/>
        <dbReference type="EC" id="4.2.1.10"/>
    </reaction>
</comment>
<keyword evidence="6" id="KW-1185">Reference proteome</keyword>
<reference evidence="6" key="1">
    <citation type="submission" date="2012-09" db="EMBL/GenBank/DDBJ databases">
        <authorList>
            <person name="Weinstock G."/>
            <person name="Sodergren E."/>
            <person name="Clifton S."/>
            <person name="Fulton L."/>
            <person name="Fulton B."/>
            <person name="Courtney L."/>
            <person name="Fronick C."/>
            <person name="Harrison M."/>
            <person name="Strong C."/>
            <person name="Farmer C."/>
            <person name="Delehaunty K."/>
            <person name="Markovic C."/>
            <person name="Hall O."/>
            <person name="Minx P."/>
            <person name="Tomlinson C."/>
            <person name="Mitreva M."/>
            <person name="Nelson J."/>
            <person name="Hou S."/>
            <person name="Wollam A."/>
            <person name="Pepin K.H."/>
            <person name="Johnson M."/>
            <person name="Bhonagiri V."/>
            <person name="Nash W.E."/>
            <person name="Suruliraj S."/>
            <person name="Warren W."/>
            <person name="Chinwalla A."/>
            <person name="Mardis E.R."/>
            <person name="Wilson R.K."/>
        </authorList>
    </citation>
    <scope>NUCLEOTIDE SEQUENCE [LARGE SCALE GENOMIC DNA]</scope>
    <source>
        <strain evidence="6">OS1</strain>
    </source>
</reference>
<keyword evidence="4" id="KW-0028">Amino-acid biosynthesis</keyword>
<keyword evidence="3 4" id="KW-0704">Schiff base</keyword>
<keyword evidence="2 4" id="KW-0456">Lyase</keyword>
<accession>A0A0T5XDR4</accession>
<dbReference type="EC" id="4.2.1.10" evidence="4"/>
<evidence type="ECO:0000313" key="6">
    <source>
        <dbReference type="Proteomes" id="UP000005273"/>
    </source>
</evidence>
<dbReference type="STRING" id="592015.HMPREF1705_03755"/>
<comment type="caution">
    <text evidence="4">Lacks conserved residue(s) required for the propagation of feature annotation.</text>
</comment>
<dbReference type="AlphaFoldDB" id="A0A0T5XDR4"/>
<comment type="caution">
    <text evidence="5">The sequence shown here is derived from an EMBL/GenBank/DDBJ whole genome shotgun (WGS) entry which is preliminary data.</text>
</comment>
<dbReference type="InterPro" id="IPR001381">
    <property type="entry name" value="DHquinase_I"/>
</dbReference>
<keyword evidence="4" id="KW-0057">Aromatic amino acid biosynthesis</keyword>
<dbReference type="Pfam" id="PF01487">
    <property type="entry name" value="DHquinase_I"/>
    <property type="match status" value="1"/>
</dbReference>
<proteinExistence type="inferred from homology"/>
<dbReference type="PANTHER" id="PTHR43699:SF1">
    <property type="entry name" value="3-DEHYDROQUINATE DEHYDRATASE"/>
    <property type="match status" value="1"/>
</dbReference>
<dbReference type="GO" id="GO:0009423">
    <property type="term" value="P:chorismate biosynthetic process"/>
    <property type="evidence" value="ECO:0007669"/>
    <property type="project" value="UniProtKB-UniRule"/>
</dbReference>
<organism evidence="5 6">
    <name type="scientific">Acetomicrobium hydrogeniformans ATCC BAA-1850</name>
    <dbReference type="NCBI Taxonomy" id="592015"/>
    <lineage>
        <taxon>Bacteria</taxon>
        <taxon>Thermotogati</taxon>
        <taxon>Synergistota</taxon>
        <taxon>Synergistia</taxon>
        <taxon>Synergistales</taxon>
        <taxon>Acetomicrobiaceae</taxon>
        <taxon>Acetomicrobium</taxon>
    </lineage>
</organism>
<evidence type="ECO:0000313" key="5">
    <source>
        <dbReference type="EMBL" id="KRT36473.1"/>
    </source>
</evidence>
<dbReference type="FunFam" id="3.20.20.70:FF:000047">
    <property type="entry name" value="3-dehydroquinate dehydratase"/>
    <property type="match status" value="1"/>
</dbReference>
<dbReference type="CDD" id="cd00502">
    <property type="entry name" value="DHQase_I"/>
    <property type="match status" value="1"/>
</dbReference>
<dbReference type="RefSeq" id="WP_009200848.1">
    <property type="nucleotide sequence ID" value="NZ_ACJX03000001.1"/>
</dbReference>
<dbReference type="UniPathway" id="UPA00053">
    <property type="reaction ID" value="UER00086"/>
</dbReference>
<dbReference type="GO" id="GO:0009073">
    <property type="term" value="P:aromatic amino acid family biosynthetic process"/>
    <property type="evidence" value="ECO:0007669"/>
    <property type="project" value="UniProtKB-KW"/>
</dbReference>
<feature type="binding site" evidence="4">
    <location>
        <position position="217"/>
    </location>
    <ligand>
        <name>3-dehydroquinate</name>
        <dbReference type="ChEBI" id="CHEBI:32364"/>
    </ligand>
</feature>
<dbReference type="EMBL" id="ACJX03000001">
    <property type="protein sequence ID" value="KRT36473.1"/>
    <property type="molecule type" value="Genomic_DNA"/>
</dbReference>
<dbReference type="SUPFAM" id="SSF51569">
    <property type="entry name" value="Aldolase"/>
    <property type="match status" value="1"/>
</dbReference>
<feature type="active site" description="Schiff-base intermediate with substrate" evidence="4">
    <location>
        <position position="174"/>
    </location>
</feature>
<gene>
    <name evidence="4" type="primary">aroD</name>
    <name evidence="5" type="ORF">HMPREF1705_03755</name>
</gene>
<feature type="binding site" evidence="4">
    <location>
        <begin position="51"/>
        <end position="53"/>
    </location>
    <ligand>
        <name>3-dehydroquinate</name>
        <dbReference type="ChEBI" id="CHEBI:32364"/>
    </ligand>
</feature>
<feature type="binding site" evidence="4">
    <location>
        <position position="86"/>
    </location>
    <ligand>
        <name>3-dehydroquinate</name>
        <dbReference type="ChEBI" id="CHEBI:32364"/>
    </ligand>
</feature>
<protein>
    <recommendedName>
        <fullName evidence="4">3-dehydroquinate dehydratase</fullName>
        <shortName evidence="4">3-dehydroquinase</shortName>
        <ecNumber evidence="4">4.2.1.10</ecNumber>
    </recommendedName>
    <alternativeName>
        <fullName evidence="4">Type I DHQase</fullName>
    </alternativeName>
    <alternativeName>
        <fullName evidence="4">Type I dehydroquinase</fullName>
        <shortName evidence="4">DHQ1</shortName>
    </alternativeName>
</protein>
<name>A0A0T5XDR4_9BACT</name>
<dbReference type="GO" id="GO:0008652">
    <property type="term" value="P:amino acid biosynthetic process"/>
    <property type="evidence" value="ECO:0007669"/>
    <property type="project" value="UniProtKB-KW"/>
</dbReference>
<dbReference type="HAMAP" id="MF_00214">
    <property type="entry name" value="AroD"/>
    <property type="match status" value="1"/>
</dbReference>
<feature type="binding site" evidence="4">
    <location>
        <position position="236"/>
    </location>
    <ligand>
        <name>3-dehydroquinate</name>
        <dbReference type="ChEBI" id="CHEBI:32364"/>
    </ligand>
</feature>
<dbReference type="InterPro" id="IPR050146">
    <property type="entry name" value="Type-I_3-dehydroquinase"/>
</dbReference>
<dbReference type="eggNOG" id="COG0710">
    <property type="taxonomic scope" value="Bacteria"/>
</dbReference>
<dbReference type="NCBIfam" id="TIGR01093">
    <property type="entry name" value="aroD"/>
    <property type="match status" value="1"/>
</dbReference>
<dbReference type="Proteomes" id="UP000005273">
    <property type="component" value="Unassembled WGS sequence"/>
</dbReference>